<sequence length="437" mass="48526">MTNQVNNIFDPLGLFAQAYFWRIDEYTSTGTVKGSVWNFSVPSAFVAAPAIVNTPAIDISDSSATIGGQITDGGTGSKVWMYWWPDAGTTNEVYMGVQAGAFQLQLSGLESNVLHNYRCFAENSYGSNWTTVSGFTTTNSGSEPPSIWTELTYDDFESGFGNYTDGGANCFLYTGGTYAHQENNAVNIERFGEAGSFYLTNPIDLHTLDYTQIKIEFWFYAVSMDPTEDFFVEYHDGSTWQRVATYARPDFNNGQFYFKEILIEETGYTFPANMNVRFICDASGGGDDVYIDEVRISGLAPQVELSPYNEWLVEFNLSETNILADSDFDGMNNLVEYGLGGNPTNIDAPIVLPTSGIDADTGMNWLEYVYRRRTDAAVRGLEYRVEAGTNLVEGVWLTNDVQEVASGLIDAGFESVTNRLDIGLDSESFIRLRIQQN</sequence>
<dbReference type="AlphaFoldDB" id="A0A6C2UHF6"/>
<reference evidence="2 3" key="1">
    <citation type="submission" date="2019-04" db="EMBL/GenBank/DDBJ databases">
        <authorList>
            <person name="Van Vliet M D."/>
        </authorList>
    </citation>
    <scope>NUCLEOTIDE SEQUENCE [LARGE SCALE GENOMIC DNA]</scope>
    <source>
        <strain evidence="2 3">F21</strain>
    </source>
</reference>
<accession>A0A6C2UHF6</accession>
<dbReference type="InterPro" id="IPR003961">
    <property type="entry name" value="FN3_dom"/>
</dbReference>
<dbReference type="RefSeq" id="WP_136061008.1">
    <property type="nucleotide sequence ID" value="NZ_CAAHFH010000001.1"/>
</dbReference>
<gene>
    <name evidence="2" type="ORF">SCARR_01684</name>
</gene>
<protein>
    <recommendedName>
        <fullName evidence="1">Fibronectin type-III domain-containing protein</fullName>
    </recommendedName>
</protein>
<evidence type="ECO:0000259" key="1">
    <source>
        <dbReference type="PROSITE" id="PS50853"/>
    </source>
</evidence>
<evidence type="ECO:0000313" key="3">
    <source>
        <dbReference type="Proteomes" id="UP000346198"/>
    </source>
</evidence>
<dbReference type="Gene3D" id="2.60.120.260">
    <property type="entry name" value="Galactose-binding domain-like"/>
    <property type="match status" value="1"/>
</dbReference>
<dbReference type="EMBL" id="CAAHFH010000001">
    <property type="protein sequence ID" value="VGO19625.1"/>
    <property type="molecule type" value="Genomic_DNA"/>
</dbReference>
<dbReference type="Proteomes" id="UP000346198">
    <property type="component" value="Unassembled WGS sequence"/>
</dbReference>
<dbReference type="PROSITE" id="PS50853">
    <property type="entry name" value="FN3"/>
    <property type="match status" value="1"/>
</dbReference>
<keyword evidence="3" id="KW-1185">Reference proteome</keyword>
<organism evidence="2 3">
    <name type="scientific">Pontiella sulfatireligans</name>
    <dbReference type="NCBI Taxonomy" id="2750658"/>
    <lineage>
        <taxon>Bacteria</taxon>
        <taxon>Pseudomonadati</taxon>
        <taxon>Kiritimatiellota</taxon>
        <taxon>Kiritimatiellia</taxon>
        <taxon>Kiritimatiellales</taxon>
        <taxon>Pontiellaceae</taxon>
        <taxon>Pontiella</taxon>
    </lineage>
</organism>
<feature type="domain" description="Fibronectin type-III" evidence="1">
    <location>
        <begin position="48"/>
        <end position="140"/>
    </location>
</feature>
<evidence type="ECO:0000313" key="2">
    <source>
        <dbReference type="EMBL" id="VGO19625.1"/>
    </source>
</evidence>
<proteinExistence type="predicted"/>
<name>A0A6C2UHF6_9BACT</name>